<dbReference type="EMBL" id="PTQR01000039">
    <property type="protein sequence ID" value="TKX24432.1"/>
    <property type="molecule type" value="Genomic_DNA"/>
</dbReference>
<proteinExistence type="predicted"/>
<gene>
    <name evidence="2" type="ORF">C1H76_3038</name>
</gene>
<dbReference type="Proteomes" id="UP000308133">
    <property type="component" value="Unassembled WGS sequence"/>
</dbReference>
<organism evidence="2 3">
    <name type="scientific">Elsinoe australis</name>
    <dbReference type="NCBI Taxonomy" id="40998"/>
    <lineage>
        <taxon>Eukaryota</taxon>
        <taxon>Fungi</taxon>
        <taxon>Dikarya</taxon>
        <taxon>Ascomycota</taxon>
        <taxon>Pezizomycotina</taxon>
        <taxon>Dothideomycetes</taxon>
        <taxon>Dothideomycetidae</taxon>
        <taxon>Myriangiales</taxon>
        <taxon>Elsinoaceae</taxon>
        <taxon>Elsinoe</taxon>
    </lineage>
</organism>
<sequence length="138" mass="14147">MHAFSKQGISGHAIAGTNLPYSVYSPSFEALSVRSGFSSPSTAVPRDTCSTFTDTGPAADFTPTAGSGAPPTTDYAVTPGFTTTTAFDPLADLPPTTGCSPVSGFPRVADFSPLAEYLTESFTHGAKYIEGYATGDGC</sequence>
<comment type="caution">
    <text evidence="2">The sequence shown here is derived from an EMBL/GenBank/DDBJ whole genome shotgun (WGS) entry which is preliminary data.</text>
</comment>
<protein>
    <submittedName>
        <fullName evidence="2">Uncharacterized protein</fullName>
    </submittedName>
</protein>
<evidence type="ECO:0000256" key="1">
    <source>
        <dbReference type="SAM" id="MobiDB-lite"/>
    </source>
</evidence>
<feature type="compositionally biased region" description="Low complexity" evidence="1">
    <location>
        <begin position="62"/>
        <end position="73"/>
    </location>
</feature>
<evidence type="ECO:0000313" key="3">
    <source>
        <dbReference type="Proteomes" id="UP000308133"/>
    </source>
</evidence>
<feature type="region of interest" description="Disordered" evidence="1">
    <location>
        <begin position="54"/>
        <end position="74"/>
    </location>
</feature>
<accession>A0A4V6DUG0</accession>
<name>A0A4V6DUG0_9PEZI</name>
<dbReference type="AlphaFoldDB" id="A0A4V6DUG0"/>
<evidence type="ECO:0000313" key="2">
    <source>
        <dbReference type="EMBL" id="TKX24432.1"/>
    </source>
</evidence>
<reference evidence="2 3" key="1">
    <citation type="submission" date="2018-02" db="EMBL/GenBank/DDBJ databases">
        <title>Draft genome sequences of Elsinoe sp., causing black scab on jojoba.</title>
        <authorList>
            <person name="Stodart B."/>
            <person name="Jeffress S."/>
            <person name="Ash G."/>
            <person name="Arun Chinnappa K."/>
        </authorList>
    </citation>
    <scope>NUCLEOTIDE SEQUENCE [LARGE SCALE GENOMIC DNA]</scope>
    <source>
        <strain evidence="2 3">Hillstone_2</strain>
    </source>
</reference>